<dbReference type="Proteomes" id="UP000077355">
    <property type="component" value="Unassembled WGS sequence"/>
</dbReference>
<proteinExistence type="predicted"/>
<protein>
    <submittedName>
        <fullName evidence="2">Thiol reductase thioredoxin</fullName>
    </submittedName>
</protein>
<dbReference type="RefSeq" id="WP_068652849.1">
    <property type="nucleotide sequence ID" value="NZ_CP043611.1"/>
</dbReference>
<gene>
    <name evidence="2" type="ORF">PBAT_22180</name>
</gene>
<comment type="caution">
    <text evidence="2">The sequence shown here is derived from an EMBL/GenBank/DDBJ whole genome shotgun (WGS) entry which is preliminary data.</text>
</comment>
<name>A0A168JY52_9BACL</name>
<sequence>MRLLNELELRSEMDHKGKPMAVFLYTPLCGTCKVARRMLEVAEHLLPSEILSVADVNMMPEIAQEYQIKSVPALLLMDADRSYPARIRYRMGSVEELLEAIRSVT</sequence>
<evidence type="ECO:0000313" key="3">
    <source>
        <dbReference type="Proteomes" id="UP000077355"/>
    </source>
</evidence>
<dbReference type="InterPro" id="IPR013766">
    <property type="entry name" value="Thioredoxin_domain"/>
</dbReference>
<keyword evidence="3" id="KW-1185">Reference proteome</keyword>
<dbReference type="SUPFAM" id="SSF52833">
    <property type="entry name" value="Thioredoxin-like"/>
    <property type="match status" value="1"/>
</dbReference>
<dbReference type="InterPro" id="IPR036249">
    <property type="entry name" value="Thioredoxin-like_sf"/>
</dbReference>
<evidence type="ECO:0000259" key="1">
    <source>
        <dbReference type="Pfam" id="PF00085"/>
    </source>
</evidence>
<organism evidence="2 3">
    <name type="scientific">Paenibacillus antarcticus</name>
    <dbReference type="NCBI Taxonomy" id="253703"/>
    <lineage>
        <taxon>Bacteria</taxon>
        <taxon>Bacillati</taxon>
        <taxon>Bacillota</taxon>
        <taxon>Bacilli</taxon>
        <taxon>Bacillales</taxon>
        <taxon>Paenibacillaceae</taxon>
        <taxon>Paenibacillus</taxon>
    </lineage>
</organism>
<dbReference type="CDD" id="cd02947">
    <property type="entry name" value="TRX_family"/>
    <property type="match status" value="1"/>
</dbReference>
<reference evidence="2 3" key="1">
    <citation type="submission" date="2016-03" db="EMBL/GenBank/DDBJ databases">
        <title>Draft genome sequence of Paenibacillus antarcticus CECT 5836.</title>
        <authorList>
            <person name="Shin S.-K."/>
            <person name="Yi H."/>
        </authorList>
    </citation>
    <scope>NUCLEOTIDE SEQUENCE [LARGE SCALE GENOMIC DNA]</scope>
    <source>
        <strain evidence="2 3">CECT 5836</strain>
    </source>
</reference>
<dbReference type="OrthoDB" id="5784238at2"/>
<dbReference type="EMBL" id="LVJI01000048">
    <property type="protein sequence ID" value="OAB41259.1"/>
    <property type="molecule type" value="Genomic_DNA"/>
</dbReference>
<dbReference type="AlphaFoldDB" id="A0A168JY52"/>
<accession>A0A168JY52</accession>
<evidence type="ECO:0000313" key="2">
    <source>
        <dbReference type="EMBL" id="OAB41259.1"/>
    </source>
</evidence>
<dbReference type="Pfam" id="PF00085">
    <property type="entry name" value="Thioredoxin"/>
    <property type="match status" value="1"/>
</dbReference>
<dbReference type="Gene3D" id="3.40.30.10">
    <property type="entry name" value="Glutaredoxin"/>
    <property type="match status" value="1"/>
</dbReference>
<feature type="domain" description="Thioredoxin" evidence="1">
    <location>
        <begin position="7"/>
        <end position="81"/>
    </location>
</feature>